<evidence type="ECO:0000256" key="1">
    <source>
        <dbReference type="SAM" id="Phobius"/>
    </source>
</evidence>
<protein>
    <submittedName>
        <fullName evidence="4">FecR family protein</fullName>
    </submittedName>
</protein>
<name>A0A1T5LZW9_9BACT</name>
<proteinExistence type="predicted"/>
<dbReference type="Gene3D" id="3.55.50.30">
    <property type="match status" value="1"/>
</dbReference>
<keyword evidence="5" id="KW-1185">Reference proteome</keyword>
<dbReference type="EMBL" id="FUZU01000003">
    <property type="protein sequence ID" value="SKC81527.1"/>
    <property type="molecule type" value="Genomic_DNA"/>
</dbReference>
<keyword evidence="1" id="KW-0812">Transmembrane</keyword>
<accession>A0A1T5LZW9</accession>
<evidence type="ECO:0000259" key="2">
    <source>
        <dbReference type="Pfam" id="PF04773"/>
    </source>
</evidence>
<sequence>MNYEKLAELIKRYKSGTATPEEIALLDKIWSDAQKDTSVTRDHTEEQLQDIENQIFFSIKSEIQKKERDREKSISYIPLLYKIAATVLLVIGISLWWYSASNRLHEIRTAFGEQRTITLPDQSKVILNGNSVLQYASNWDENTAREVWIEGEGFFSVTHTKNHQKFVVHGVNQLNVEVLGTKFNVNTRHASSEVMLTEGKVKLELDGADTSQALFLKPGELATVKNKELSAQSVNKQRYTSWVENKLFFERTPLREISILLKDTYGLNVTFSDPALETRELSGEISATTVDEILYAIGETLDLKVEKQGQLVTVYSKHH</sequence>
<dbReference type="AlphaFoldDB" id="A0A1T5LZW9"/>
<dbReference type="Pfam" id="PF16344">
    <property type="entry name" value="FecR_C"/>
    <property type="match status" value="1"/>
</dbReference>
<dbReference type="InterPro" id="IPR032508">
    <property type="entry name" value="FecR_C"/>
</dbReference>
<dbReference type="OrthoDB" id="1523489at2"/>
<dbReference type="PANTHER" id="PTHR30273">
    <property type="entry name" value="PERIPLASMIC SIGNAL SENSOR AND SIGMA FACTOR ACTIVATOR FECR-RELATED"/>
    <property type="match status" value="1"/>
</dbReference>
<feature type="transmembrane region" description="Helical" evidence="1">
    <location>
        <begin position="79"/>
        <end position="98"/>
    </location>
</feature>
<dbReference type="PANTHER" id="PTHR30273:SF2">
    <property type="entry name" value="PROTEIN FECR"/>
    <property type="match status" value="1"/>
</dbReference>
<feature type="domain" description="Protein FecR C-terminal" evidence="3">
    <location>
        <begin position="246"/>
        <end position="314"/>
    </location>
</feature>
<dbReference type="PIRSF" id="PIRSF018266">
    <property type="entry name" value="FecR"/>
    <property type="match status" value="1"/>
</dbReference>
<gene>
    <name evidence="4" type="ORF">SAMN05660236_3969</name>
</gene>
<evidence type="ECO:0000259" key="3">
    <source>
        <dbReference type="Pfam" id="PF16344"/>
    </source>
</evidence>
<feature type="domain" description="FecR protein" evidence="2">
    <location>
        <begin position="106"/>
        <end position="202"/>
    </location>
</feature>
<organism evidence="4 5">
    <name type="scientific">Ohtaekwangia koreensis</name>
    <dbReference type="NCBI Taxonomy" id="688867"/>
    <lineage>
        <taxon>Bacteria</taxon>
        <taxon>Pseudomonadati</taxon>
        <taxon>Bacteroidota</taxon>
        <taxon>Cytophagia</taxon>
        <taxon>Cytophagales</taxon>
        <taxon>Fulvivirgaceae</taxon>
        <taxon>Ohtaekwangia</taxon>
    </lineage>
</organism>
<dbReference type="Proteomes" id="UP000190961">
    <property type="component" value="Unassembled WGS sequence"/>
</dbReference>
<keyword evidence="1" id="KW-1133">Transmembrane helix</keyword>
<dbReference type="InterPro" id="IPR012373">
    <property type="entry name" value="Ferrdict_sens_TM"/>
</dbReference>
<dbReference type="Gene3D" id="2.60.120.1440">
    <property type="match status" value="1"/>
</dbReference>
<keyword evidence="1" id="KW-0472">Membrane</keyword>
<dbReference type="RefSeq" id="WP_079688540.1">
    <property type="nucleotide sequence ID" value="NZ_FUZU01000003.1"/>
</dbReference>
<evidence type="ECO:0000313" key="5">
    <source>
        <dbReference type="Proteomes" id="UP000190961"/>
    </source>
</evidence>
<dbReference type="GO" id="GO:0016989">
    <property type="term" value="F:sigma factor antagonist activity"/>
    <property type="evidence" value="ECO:0007669"/>
    <property type="project" value="TreeGrafter"/>
</dbReference>
<evidence type="ECO:0000313" key="4">
    <source>
        <dbReference type="EMBL" id="SKC81527.1"/>
    </source>
</evidence>
<dbReference type="STRING" id="688867.SAMN05660236_3969"/>
<dbReference type="InterPro" id="IPR006860">
    <property type="entry name" value="FecR"/>
</dbReference>
<reference evidence="4 5" key="1">
    <citation type="submission" date="2017-02" db="EMBL/GenBank/DDBJ databases">
        <authorList>
            <person name="Peterson S.W."/>
        </authorList>
    </citation>
    <scope>NUCLEOTIDE SEQUENCE [LARGE SCALE GENOMIC DNA]</scope>
    <source>
        <strain evidence="4 5">DSM 25262</strain>
    </source>
</reference>
<dbReference type="Pfam" id="PF04773">
    <property type="entry name" value="FecR"/>
    <property type="match status" value="1"/>
</dbReference>